<dbReference type="SUPFAM" id="SSF51011">
    <property type="entry name" value="Glycosyl hydrolase domain"/>
    <property type="match status" value="1"/>
</dbReference>
<evidence type="ECO:0000256" key="6">
    <source>
        <dbReference type="ARBA" id="ARBA00023277"/>
    </source>
</evidence>
<keyword evidence="6" id="KW-0119">Carbohydrate metabolism</keyword>
<organism evidence="9 10">
    <name type="scientific">Curtobacterium flaccumfaciens</name>
    <dbReference type="NCBI Taxonomy" id="2035"/>
    <lineage>
        <taxon>Bacteria</taxon>
        <taxon>Bacillati</taxon>
        <taxon>Actinomycetota</taxon>
        <taxon>Actinomycetes</taxon>
        <taxon>Micrococcales</taxon>
        <taxon>Microbacteriaceae</taxon>
        <taxon>Curtobacterium</taxon>
    </lineage>
</organism>
<keyword evidence="5" id="KW-0378">Hydrolase</keyword>
<evidence type="ECO:0000256" key="7">
    <source>
        <dbReference type="ARBA" id="ARBA00023295"/>
    </source>
</evidence>
<dbReference type="SMART" id="SM00813">
    <property type="entry name" value="Alpha-L-AF_C"/>
    <property type="match status" value="1"/>
</dbReference>
<dbReference type="EMBL" id="SNVW01000001">
    <property type="protein sequence ID" value="TDN46609.1"/>
    <property type="molecule type" value="Genomic_DNA"/>
</dbReference>
<comment type="caution">
    <text evidence="9">The sequence shown here is derived from an EMBL/GenBank/DDBJ whole genome shotgun (WGS) entry which is preliminary data.</text>
</comment>
<comment type="subunit">
    <text evidence="3">Homohexamer; trimer of dimers.</text>
</comment>
<dbReference type="GO" id="GO:0046556">
    <property type="term" value="F:alpha-L-arabinofuranosidase activity"/>
    <property type="evidence" value="ECO:0007669"/>
    <property type="project" value="UniProtKB-EC"/>
</dbReference>
<dbReference type="InterPro" id="IPR010720">
    <property type="entry name" value="Alpha-L-AF_C"/>
</dbReference>
<evidence type="ECO:0000256" key="1">
    <source>
        <dbReference type="ARBA" id="ARBA00001462"/>
    </source>
</evidence>
<dbReference type="GO" id="GO:0000272">
    <property type="term" value="P:polysaccharide catabolic process"/>
    <property type="evidence" value="ECO:0007669"/>
    <property type="project" value="TreeGrafter"/>
</dbReference>
<dbReference type="Gene3D" id="2.60.40.1180">
    <property type="entry name" value="Golgi alpha-mannosidase II"/>
    <property type="match status" value="1"/>
</dbReference>
<dbReference type="Gene3D" id="3.20.20.80">
    <property type="entry name" value="Glycosidases"/>
    <property type="match status" value="1"/>
</dbReference>
<dbReference type="SUPFAM" id="SSF51445">
    <property type="entry name" value="(Trans)glycosidases"/>
    <property type="match status" value="1"/>
</dbReference>
<dbReference type="Proteomes" id="UP000295764">
    <property type="component" value="Unassembled WGS sequence"/>
</dbReference>
<evidence type="ECO:0000313" key="10">
    <source>
        <dbReference type="Proteomes" id="UP000295764"/>
    </source>
</evidence>
<dbReference type="AlphaFoldDB" id="A0A4R6DQ82"/>
<evidence type="ECO:0000313" key="9">
    <source>
        <dbReference type="EMBL" id="TDN46609.1"/>
    </source>
</evidence>
<reference evidence="9 10" key="1">
    <citation type="submission" date="2019-03" db="EMBL/GenBank/DDBJ databases">
        <title>Genomic analyses of the natural microbiome of Caenorhabditis elegans.</title>
        <authorList>
            <person name="Samuel B."/>
        </authorList>
    </citation>
    <scope>NUCLEOTIDE SEQUENCE [LARGE SCALE GENOMIC DNA]</scope>
    <source>
        <strain evidence="9 10">JUb65</strain>
    </source>
</reference>
<feature type="domain" description="Alpha-L-arabinofuranosidase C-terminal" evidence="8">
    <location>
        <begin position="293"/>
        <end position="490"/>
    </location>
</feature>
<gene>
    <name evidence="9" type="ORF">EDF64_101475</name>
</gene>
<evidence type="ECO:0000256" key="3">
    <source>
        <dbReference type="ARBA" id="ARBA00011165"/>
    </source>
</evidence>
<name>A0A4R6DQ82_9MICO</name>
<dbReference type="EC" id="3.2.1.55" evidence="4"/>
<dbReference type="InterPro" id="IPR013780">
    <property type="entry name" value="Glyco_hydro_b"/>
</dbReference>
<dbReference type="GO" id="GO:0046373">
    <property type="term" value="P:L-arabinose metabolic process"/>
    <property type="evidence" value="ECO:0007669"/>
    <property type="project" value="InterPro"/>
</dbReference>
<proteinExistence type="inferred from homology"/>
<dbReference type="InterPro" id="IPR055235">
    <property type="entry name" value="ASD1_cat"/>
</dbReference>
<comment type="similarity">
    <text evidence="2">Belongs to the glycosyl hydrolase 51 family.</text>
</comment>
<dbReference type="RefSeq" id="WP_208108807.1">
    <property type="nucleotide sequence ID" value="NZ_SNVW01000001.1"/>
</dbReference>
<keyword evidence="7" id="KW-0326">Glycosidase</keyword>
<evidence type="ECO:0000259" key="8">
    <source>
        <dbReference type="SMART" id="SM00813"/>
    </source>
</evidence>
<evidence type="ECO:0000256" key="2">
    <source>
        <dbReference type="ARBA" id="ARBA00007186"/>
    </source>
</evidence>
<dbReference type="Pfam" id="PF22848">
    <property type="entry name" value="ASD1_dom"/>
    <property type="match status" value="1"/>
</dbReference>
<evidence type="ECO:0000256" key="4">
    <source>
        <dbReference type="ARBA" id="ARBA00012670"/>
    </source>
</evidence>
<dbReference type="PANTHER" id="PTHR43576:SF3">
    <property type="entry name" value="ALPHA-L-ARABINOFURANOSIDASE C"/>
    <property type="match status" value="1"/>
</dbReference>
<dbReference type="PANTHER" id="PTHR43576">
    <property type="entry name" value="ALPHA-L-ARABINOFURANOSIDASE C-RELATED"/>
    <property type="match status" value="1"/>
</dbReference>
<accession>A0A4R6DQ82</accession>
<protein>
    <recommendedName>
        <fullName evidence="4">non-reducing end alpha-L-arabinofuranosidase</fullName>
        <ecNumber evidence="4">3.2.1.55</ecNumber>
    </recommendedName>
</protein>
<comment type="catalytic activity">
    <reaction evidence="1">
        <text>Hydrolysis of terminal non-reducing alpha-L-arabinofuranoside residues in alpha-L-arabinosides.</text>
        <dbReference type="EC" id="3.2.1.55"/>
    </reaction>
</comment>
<evidence type="ECO:0000256" key="5">
    <source>
        <dbReference type="ARBA" id="ARBA00022801"/>
    </source>
</evidence>
<dbReference type="InterPro" id="IPR017853">
    <property type="entry name" value="GH"/>
</dbReference>
<dbReference type="Pfam" id="PF06964">
    <property type="entry name" value="Alpha-L-AF_C"/>
    <property type="match status" value="1"/>
</dbReference>
<sequence>MSSQGSAKITVHPEFVVGTVDHRLFGSFVEHLGRGVYGGVFDPDDARSGAEGFREDVLALVRELGVSTVRYPGGNFVSAYDWRDGVGPVSERPVRLDPAWHSVETNRFGTDEFLSWCRRAEVEPMLAVNLGTNGIRSALQLQEYVNHPSGTTLADLRKANGHPEPWAVRTWCLGNEMDGPWQIGHMPAREYGRLAAATGSAMRAVDPDLRLVACGSSNDRMETFGTWEREVLEECWEVIDHISCHQYARYDGDLARFLASGVTMDHFIATVAATIAHVGAVRRSKREVTISFDEWNVWDYTAHDARVAQGLGWDVAPRLLEDFYSVADAVVVGDMLISMINRADVVRAASMAQLVNVIGPIMAEPGKPAWRQTTFFPFRDAAASAGGEALQVAIQAPTTEAEAPAISAAVVQRTDGTLQIMLVGRHTATAIYVELDLSSFGPVAGAAGTVLSDPDPFATNDASTPERVRPQSLPVDILGTGVRVQIPPVSWSVITVTFS</sequence>